<proteinExistence type="predicted"/>
<dbReference type="Proteomes" id="UP000574390">
    <property type="component" value="Unassembled WGS sequence"/>
</dbReference>
<gene>
    <name evidence="1" type="ORF">FOZ62_016591</name>
</gene>
<evidence type="ECO:0000313" key="2">
    <source>
        <dbReference type="Proteomes" id="UP000574390"/>
    </source>
</evidence>
<sequence>PPATTTTTDPAREHYQLTRSRDVWQYLDGVAAKDDNEKAEGSARRFIRNIIEIYGLSHCRDLHGQVEDKLHQLNDYLNTVYPGQADTRDVQILKGSCREFESECAWGSLGWLPSHVAHLRLGFYTSDIFTPEPTLERDSKPVMDVLLRTQPDIVTVAFDPEASGPDTHYKV</sequence>
<accession>A0A7J6N913</accession>
<organism evidence="1 2">
    <name type="scientific">Perkinsus olseni</name>
    <name type="common">Perkinsus atlanticus</name>
    <dbReference type="NCBI Taxonomy" id="32597"/>
    <lineage>
        <taxon>Eukaryota</taxon>
        <taxon>Sar</taxon>
        <taxon>Alveolata</taxon>
        <taxon>Perkinsozoa</taxon>
        <taxon>Perkinsea</taxon>
        <taxon>Perkinsida</taxon>
        <taxon>Perkinsidae</taxon>
        <taxon>Perkinsus</taxon>
    </lineage>
</organism>
<feature type="non-terminal residue" evidence="1">
    <location>
        <position position="1"/>
    </location>
</feature>
<evidence type="ECO:0000313" key="1">
    <source>
        <dbReference type="EMBL" id="KAF4680402.1"/>
    </source>
</evidence>
<reference evidence="1 2" key="1">
    <citation type="submission" date="2020-04" db="EMBL/GenBank/DDBJ databases">
        <title>Perkinsus olseni comparative genomics.</title>
        <authorList>
            <person name="Bogema D.R."/>
        </authorList>
    </citation>
    <scope>NUCLEOTIDE SEQUENCE [LARGE SCALE GENOMIC DNA]</scope>
    <source>
        <strain evidence="1">ATCC PRA-205</strain>
    </source>
</reference>
<dbReference type="EMBL" id="JABANM010037797">
    <property type="protein sequence ID" value="KAF4680402.1"/>
    <property type="molecule type" value="Genomic_DNA"/>
</dbReference>
<protein>
    <submittedName>
        <fullName evidence="1">Uncharacterized protein</fullName>
    </submittedName>
</protein>
<dbReference type="AlphaFoldDB" id="A0A7J6N913"/>
<feature type="non-terminal residue" evidence="1">
    <location>
        <position position="171"/>
    </location>
</feature>
<comment type="caution">
    <text evidence="1">The sequence shown here is derived from an EMBL/GenBank/DDBJ whole genome shotgun (WGS) entry which is preliminary data.</text>
</comment>
<name>A0A7J6N913_PEROL</name>